<organism evidence="1 2">
    <name type="scientific">Tautonia sociabilis</name>
    <dbReference type="NCBI Taxonomy" id="2080755"/>
    <lineage>
        <taxon>Bacteria</taxon>
        <taxon>Pseudomonadati</taxon>
        <taxon>Planctomycetota</taxon>
        <taxon>Planctomycetia</taxon>
        <taxon>Isosphaerales</taxon>
        <taxon>Isosphaeraceae</taxon>
        <taxon>Tautonia</taxon>
    </lineage>
</organism>
<reference evidence="1 2" key="2">
    <citation type="submission" date="2019-01" db="EMBL/GenBank/DDBJ databases">
        <title>Tautonia sociabilis, a novel thermotolerant planctomycete of Isosphaeraceae family, isolated from a 4000 m deep subterranean habitat.</title>
        <authorList>
            <person name="Kovaleva O.L."/>
            <person name="Elcheninov A.G."/>
            <person name="Van Heerden E."/>
            <person name="Toshchakov S.V."/>
            <person name="Novikov A."/>
            <person name="Bonch-Osmolovskaya E.A."/>
            <person name="Kublanov I.V."/>
        </authorList>
    </citation>
    <scope>NUCLEOTIDE SEQUENCE [LARGE SCALE GENOMIC DNA]</scope>
    <source>
        <strain evidence="1 2">GM2012</strain>
    </source>
</reference>
<accession>A0A432MS13</accession>
<evidence type="ECO:0000313" key="2">
    <source>
        <dbReference type="Proteomes" id="UP000280296"/>
    </source>
</evidence>
<comment type="caution">
    <text evidence="1">The sequence shown here is derived from an EMBL/GenBank/DDBJ whole genome shotgun (WGS) entry which is preliminary data.</text>
</comment>
<protein>
    <submittedName>
        <fullName evidence="1">Uncharacterized protein</fullName>
    </submittedName>
</protein>
<reference evidence="1 2" key="1">
    <citation type="submission" date="2018-12" db="EMBL/GenBank/DDBJ databases">
        <authorList>
            <person name="Toschakov S.V."/>
        </authorList>
    </citation>
    <scope>NUCLEOTIDE SEQUENCE [LARGE SCALE GENOMIC DNA]</scope>
    <source>
        <strain evidence="1 2">GM2012</strain>
    </source>
</reference>
<dbReference type="RefSeq" id="WP_126723333.1">
    <property type="nucleotide sequence ID" value="NZ_RYZH01000001.1"/>
</dbReference>
<dbReference type="AlphaFoldDB" id="A0A432MS13"/>
<sequence>MNALAPSPAERACRAAMDPPVDLDEIAVSGTIVDSWVEPAGSCDWDSTLVLQVVTRDRPRELVTVEAEAVLVPDLGWLADLGENLCHGSPVRLRAQRGLGGELVVTFLVLDR</sequence>
<name>A0A432MS13_9BACT</name>
<proteinExistence type="predicted"/>
<dbReference type="OrthoDB" id="281467at2"/>
<keyword evidence="2" id="KW-1185">Reference proteome</keyword>
<dbReference type="Proteomes" id="UP000280296">
    <property type="component" value="Unassembled WGS sequence"/>
</dbReference>
<dbReference type="EMBL" id="RYZH01000001">
    <property type="protein sequence ID" value="RUL89658.1"/>
    <property type="molecule type" value="Genomic_DNA"/>
</dbReference>
<evidence type="ECO:0000313" key="1">
    <source>
        <dbReference type="EMBL" id="RUL89658.1"/>
    </source>
</evidence>
<gene>
    <name evidence="1" type="ORF">TsocGM_00350</name>
</gene>